<dbReference type="Proteomes" id="UP000637074">
    <property type="component" value="Unassembled WGS sequence"/>
</dbReference>
<dbReference type="InterPro" id="IPR036866">
    <property type="entry name" value="RibonucZ/Hydroxyglut_hydro"/>
</dbReference>
<evidence type="ECO:0000256" key="2">
    <source>
        <dbReference type="ARBA" id="ARBA00022475"/>
    </source>
</evidence>
<dbReference type="EMBL" id="BNDS01000002">
    <property type="protein sequence ID" value="GHH97065.1"/>
    <property type="molecule type" value="Genomic_DNA"/>
</dbReference>
<dbReference type="NCBIfam" id="TIGR00360">
    <property type="entry name" value="ComEC_N-term"/>
    <property type="match status" value="1"/>
</dbReference>
<comment type="subcellular location">
    <subcellularLocation>
        <location evidence="1">Cell membrane</location>
        <topology evidence="1">Multi-pass membrane protein</topology>
    </subcellularLocation>
</comment>
<evidence type="ECO:0000256" key="4">
    <source>
        <dbReference type="ARBA" id="ARBA00022989"/>
    </source>
</evidence>
<evidence type="ECO:0000256" key="3">
    <source>
        <dbReference type="ARBA" id="ARBA00022692"/>
    </source>
</evidence>
<feature type="transmembrane region" description="Helical" evidence="6">
    <location>
        <begin position="486"/>
        <end position="503"/>
    </location>
</feature>
<feature type="transmembrane region" description="Helical" evidence="6">
    <location>
        <begin position="428"/>
        <end position="452"/>
    </location>
</feature>
<dbReference type="PANTHER" id="PTHR30619:SF1">
    <property type="entry name" value="RECOMBINATION PROTEIN 2"/>
    <property type="match status" value="1"/>
</dbReference>
<keyword evidence="3 6" id="KW-0812">Transmembrane</keyword>
<keyword evidence="2" id="KW-1003">Cell membrane</keyword>
<evidence type="ECO:0000259" key="7">
    <source>
        <dbReference type="SMART" id="SM00849"/>
    </source>
</evidence>
<feature type="transmembrane region" description="Helical" evidence="6">
    <location>
        <begin position="269"/>
        <end position="300"/>
    </location>
</feature>
<dbReference type="InterPro" id="IPR052159">
    <property type="entry name" value="Competence_DNA_uptake"/>
</dbReference>
<feature type="transmembrane region" description="Helical" evidence="6">
    <location>
        <begin position="337"/>
        <end position="356"/>
    </location>
</feature>
<feature type="transmembrane region" description="Helical" evidence="6">
    <location>
        <begin position="48"/>
        <end position="66"/>
    </location>
</feature>
<feature type="domain" description="Metallo-beta-lactamase" evidence="7">
    <location>
        <begin position="516"/>
        <end position="727"/>
    </location>
</feature>
<dbReference type="NCBIfam" id="TIGR00361">
    <property type="entry name" value="ComEC_Rec2"/>
    <property type="match status" value="1"/>
</dbReference>
<comment type="caution">
    <text evidence="8">The sequence shown here is derived from an EMBL/GenBank/DDBJ whole genome shotgun (WGS) entry which is preliminary data.</text>
</comment>
<dbReference type="CDD" id="cd07731">
    <property type="entry name" value="ComA-like_MBL-fold"/>
    <property type="match status" value="1"/>
</dbReference>
<dbReference type="SUPFAM" id="SSF56281">
    <property type="entry name" value="Metallo-hydrolase/oxidoreductase"/>
    <property type="match status" value="1"/>
</dbReference>
<evidence type="ECO:0000313" key="8">
    <source>
        <dbReference type="EMBL" id="GHH97065.1"/>
    </source>
</evidence>
<name>A0ABQ3MZN3_9BACI</name>
<dbReference type="InterPro" id="IPR001279">
    <property type="entry name" value="Metallo-B-lactamas"/>
</dbReference>
<feature type="transmembrane region" description="Helical" evidence="6">
    <location>
        <begin position="6"/>
        <end position="36"/>
    </location>
</feature>
<evidence type="ECO:0000313" key="9">
    <source>
        <dbReference type="Proteomes" id="UP000637074"/>
    </source>
</evidence>
<dbReference type="RefSeq" id="WP_191269559.1">
    <property type="nucleotide sequence ID" value="NZ_BNDS01000002.1"/>
</dbReference>
<dbReference type="Pfam" id="PF00753">
    <property type="entry name" value="Lactamase_B"/>
    <property type="match status" value="1"/>
</dbReference>
<dbReference type="Pfam" id="PF13567">
    <property type="entry name" value="DUF4131"/>
    <property type="match status" value="1"/>
</dbReference>
<feature type="transmembrane region" description="Helical" evidence="6">
    <location>
        <begin position="312"/>
        <end position="331"/>
    </location>
</feature>
<organism evidence="8 9">
    <name type="scientific">Neobacillus kokaensis</name>
    <dbReference type="NCBI Taxonomy" id="2759023"/>
    <lineage>
        <taxon>Bacteria</taxon>
        <taxon>Bacillati</taxon>
        <taxon>Bacillota</taxon>
        <taxon>Bacilli</taxon>
        <taxon>Bacillales</taxon>
        <taxon>Bacillaceae</taxon>
        <taxon>Neobacillus</taxon>
    </lineage>
</organism>
<dbReference type="PANTHER" id="PTHR30619">
    <property type="entry name" value="DNA INTERNALIZATION/COMPETENCE PROTEIN COMEC/REC2"/>
    <property type="match status" value="1"/>
</dbReference>
<keyword evidence="4 6" id="KW-1133">Transmembrane helix</keyword>
<proteinExistence type="predicted"/>
<dbReference type="InterPro" id="IPR004797">
    <property type="entry name" value="Competence_ComEC/Rec2"/>
</dbReference>
<sequence length="774" mass="87763">MNGKYLYFALAALLGVLAALLKFIPFLLLSILYYYVLYKYKRFTKIQIVISIFISMIYLVLGYMAVLQNKTTLLPSTPTFTLEYTQLPKIDGDLFQIEALETTYNEKLLIRYQIKSELEKENLKQQNFFQLVCLVSGTMSEPKLAKNPNGFDYREYLATRKIFWIVEIQGNPLQGCTPMKSSLLLKLKQLRFSGIRYLENHFPVEIASLSAAVIFGDRSMLDPNLLADYQRTGIVHLLAISGLHVSLLVGMFFYLGIRCGMTREFMTNFLLLLLPFYVILTGASPSVIRAAIMIFLVLLMIKWKAYLKLMPIDAISLAFLLYLFVSPMVIFDVGFQLSFTVSAAIILTAVHILPRYQRYGMKMLVTSVTAQLAALPCLLFHYFELSLIGILANMLYIPLFSFIYLPGLYLLFMIQIFLGTTPIFILQFFLKTISLSNNVIAFLADFSFFSFIPGKPNVMQLMIYIGLIISIFYLWEIKNSKKKKHIVMAIIILFAFQPVWNNLSPYGEVTMLDVGQGDSIFIHLPFSRGNYLIDTGGSIVFQEEAWRKRAKPYEVGNDVVVPYLKGKGITKIDKLILTHGDMDHIGGALSVINEIRVKEILLPSVVDSSETEQEILRASKRKRISVIRVSAGDKWSSGESEFYILGPEKHFSGERNRGSLTIFADIGGLSWFFGGDLDQKGEENIIKTYPNLTVDVLKAGHHGSKTSSAEGFIMQIKPKIALISAGENNRFGHPHKEVLERLEQRHTKILRTDANGAITYRFFRGTGTFSTYLP</sequence>
<dbReference type="SMART" id="SM00849">
    <property type="entry name" value="Lactamase_B"/>
    <property type="match status" value="1"/>
</dbReference>
<keyword evidence="9" id="KW-1185">Reference proteome</keyword>
<gene>
    <name evidence="8" type="primary">comEC</name>
    <name evidence="8" type="ORF">AM1BK_06080</name>
</gene>
<accession>A0ABQ3MZN3</accession>
<protein>
    <submittedName>
        <fullName evidence="8">ComE operon protein 3</fullName>
    </submittedName>
</protein>
<evidence type="ECO:0000256" key="5">
    <source>
        <dbReference type="ARBA" id="ARBA00023136"/>
    </source>
</evidence>
<feature type="transmembrane region" description="Helical" evidence="6">
    <location>
        <begin position="233"/>
        <end position="257"/>
    </location>
</feature>
<dbReference type="InterPro" id="IPR025405">
    <property type="entry name" value="DUF4131"/>
</dbReference>
<feature type="transmembrane region" description="Helical" evidence="6">
    <location>
        <begin position="458"/>
        <end position="474"/>
    </location>
</feature>
<evidence type="ECO:0000256" key="6">
    <source>
        <dbReference type="SAM" id="Phobius"/>
    </source>
</evidence>
<dbReference type="InterPro" id="IPR004477">
    <property type="entry name" value="ComEC_N"/>
</dbReference>
<dbReference type="Pfam" id="PF03772">
    <property type="entry name" value="Competence"/>
    <property type="match status" value="1"/>
</dbReference>
<dbReference type="Gene3D" id="3.60.15.10">
    <property type="entry name" value="Ribonuclease Z/Hydroxyacylglutathione hydrolase-like"/>
    <property type="match status" value="1"/>
</dbReference>
<keyword evidence="5 6" id="KW-0472">Membrane</keyword>
<dbReference type="InterPro" id="IPR035681">
    <property type="entry name" value="ComA-like_MBL"/>
</dbReference>
<reference evidence="8 9" key="1">
    <citation type="journal article" date="2022" name="Int. J. Syst. Evol. Microbiol.">
        <title>Neobacillus kokaensis sp. nov., isolated from soil.</title>
        <authorList>
            <person name="Yuki K."/>
            <person name="Matsubara H."/>
            <person name="Yamaguchi S."/>
        </authorList>
    </citation>
    <scope>NUCLEOTIDE SEQUENCE [LARGE SCALE GENOMIC DNA]</scope>
    <source>
        <strain evidence="8 9">LOB 377</strain>
    </source>
</reference>
<evidence type="ECO:0000256" key="1">
    <source>
        <dbReference type="ARBA" id="ARBA00004651"/>
    </source>
</evidence>